<organism evidence="18 19">
    <name type="scientific">Sphingomonas melonis TY</name>
    <dbReference type="NCBI Taxonomy" id="621456"/>
    <lineage>
        <taxon>Bacteria</taxon>
        <taxon>Pseudomonadati</taxon>
        <taxon>Pseudomonadota</taxon>
        <taxon>Alphaproteobacteria</taxon>
        <taxon>Sphingomonadales</taxon>
        <taxon>Sphingomonadaceae</taxon>
        <taxon>Sphingomonas</taxon>
    </lineage>
</organism>
<evidence type="ECO:0000256" key="2">
    <source>
        <dbReference type="ARBA" id="ARBA00004236"/>
    </source>
</evidence>
<dbReference type="GeneID" id="93798410"/>
<dbReference type="PROSITE" id="PS51318">
    <property type="entry name" value="TAT"/>
    <property type="match status" value="1"/>
</dbReference>
<comment type="subcellular location">
    <subcellularLocation>
        <location evidence="2">Cell membrane</location>
    </subcellularLocation>
    <subcellularLocation>
        <location evidence="1">Membrane</location>
        <topology evidence="1">Single-pass membrane protein</topology>
    </subcellularLocation>
</comment>
<evidence type="ECO:0000256" key="1">
    <source>
        <dbReference type="ARBA" id="ARBA00004167"/>
    </source>
</evidence>
<dbReference type="GO" id="GO:0005886">
    <property type="term" value="C:plasma membrane"/>
    <property type="evidence" value="ECO:0007669"/>
    <property type="project" value="UniProtKB-SubCell"/>
</dbReference>
<dbReference type="GO" id="GO:0008658">
    <property type="term" value="F:penicillin binding"/>
    <property type="evidence" value="ECO:0007669"/>
    <property type="project" value="InterPro"/>
</dbReference>
<reference evidence="18" key="1">
    <citation type="submission" date="2016-03" db="EMBL/GenBank/DDBJ databases">
        <title>Sphingomonas melonis TY, whole genome shotgun sequencing.</title>
        <authorList>
            <person name="Wang H."/>
            <person name="Zhu P."/>
        </authorList>
    </citation>
    <scope>NUCLEOTIDE SEQUENCE [LARGE SCALE GENOMIC DNA]</scope>
    <source>
        <strain evidence="18">TY</strain>
    </source>
</reference>
<dbReference type="Gene3D" id="3.40.710.10">
    <property type="entry name" value="DD-peptidase/beta-lactamase superfamily"/>
    <property type="match status" value="1"/>
</dbReference>
<evidence type="ECO:0000256" key="6">
    <source>
        <dbReference type="ARBA" id="ARBA00022670"/>
    </source>
</evidence>
<feature type="region of interest" description="Disordered" evidence="14">
    <location>
        <begin position="641"/>
        <end position="701"/>
    </location>
</feature>
<dbReference type="InterPro" id="IPR017790">
    <property type="entry name" value="Penicillin-binding_protein_2"/>
</dbReference>
<dbReference type="NCBIfam" id="TIGR03423">
    <property type="entry name" value="pbp2_mrdA"/>
    <property type="match status" value="1"/>
</dbReference>
<dbReference type="GO" id="GO:0071555">
    <property type="term" value="P:cell wall organization"/>
    <property type="evidence" value="ECO:0007669"/>
    <property type="project" value="UniProtKB-KW"/>
</dbReference>
<feature type="domain" description="Penicillin-binding protein dimerisation" evidence="17">
    <location>
        <begin position="64"/>
        <end position="239"/>
    </location>
</feature>
<proteinExistence type="predicted"/>
<evidence type="ECO:0000256" key="5">
    <source>
        <dbReference type="ARBA" id="ARBA00022645"/>
    </source>
</evidence>
<evidence type="ECO:0000256" key="8">
    <source>
        <dbReference type="ARBA" id="ARBA00022801"/>
    </source>
</evidence>
<accession>A0A154NB01</accession>
<dbReference type="InterPro" id="IPR006311">
    <property type="entry name" value="TAT_signal"/>
</dbReference>
<keyword evidence="4" id="KW-0997">Cell inner membrane</keyword>
<dbReference type="GO" id="GO:0008360">
    <property type="term" value="P:regulation of cell shape"/>
    <property type="evidence" value="ECO:0007669"/>
    <property type="project" value="UniProtKB-KW"/>
</dbReference>
<gene>
    <name evidence="18" type="ORF">AVM11_01375</name>
</gene>
<comment type="caution">
    <text evidence="18">The sequence shown here is derived from an EMBL/GenBank/DDBJ whole genome shotgun (WGS) entry which is preliminary data.</text>
</comment>
<dbReference type="InterPro" id="IPR001460">
    <property type="entry name" value="PCN-bd_Tpept"/>
</dbReference>
<keyword evidence="11 15" id="KW-1133">Transmembrane helix</keyword>
<dbReference type="InterPro" id="IPR036138">
    <property type="entry name" value="PBP_dimer_sf"/>
</dbReference>
<dbReference type="InterPro" id="IPR012338">
    <property type="entry name" value="Beta-lactam/transpept-like"/>
</dbReference>
<dbReference type="STRING" id="621456.BJP26_09490"/>
<dbReference type="AlphaFoldDB" id="A0A154NB01"/>
<evidence type="ECO:0000256" key="10">
    <source>
        <dbReference type="ARBA" id="ARBA00022984"/>
    </source>
</evidence>
<name>A0A154NB01_9SPHN</name>
<evidence type="ECO:0000256" key="11">
    <source>
        <dbReference type="ARBA" id="ARBA00022989"/>
    </source>
</evidence>
<feature type="domain" description="Penicillin-binding protein transpeptidase" evidence="16">
    <location>
        <begin position="272"/>
        <end position="602"/>
    </location>
</feature>
<evidence type="ECO:0000313" key="18">
    <source>
        <dbReference type="EMBL" id="KZB96822.1"/>
    </source>
</evidence>
<dbReference type="SUPFAM" id="SSF56519">
    <property type="entry name" value="Penicillin binding protein dimerisation domain"/>
    <property type="match status" value="1"/>
</dbReference>
<feature type="transmembrane region" description="Helical" evidence="15">
    <location>
        <begin position="21"/>
        <end position="44"/>
    </location>
</feature>
<dbReference type="PANTHER" id="PTHR30627:SF2">
    <property type="entry name" value="PEPTIDOGLYCAN D,D-TRANSPEPTIDASE MRDA"/>
    <property type="match status" value="1"/>
</dbReference>
<keyword evidence="9" id="KW-0133">Cell shape</keyword>
<dbReference type="InterPro" id="IPR005311">
    <property type="entry name" value="PBP_dimer"/>
</dbReference>
<dbReference type="Proteomes" id="UP000078460">
    <property type="component" value="Unassembled WGS sequence"/>
</dbReference>
<evidence type="ECO:0000259" key="16">
    <source>
        <dbReference type="Pfam" id="PF00905"/>
    </source>
</evidence>
<dbReference type="Pfam" id="PF00905">
    <property type="entry name" value="Transpeptidase"/>
    <property type="match status" value="1"/>
</dbReference>
<dbReference type="RefSeq" id="WP_017979041.1">
    <property type="nucleotide sequence ID" value="NZ_CP017578.1"/>
</dbReference>
<dbReference type="SUPFAM" id="SSF56601">
    <property type="entry name" value="beta-lactamase/transpeptidase-like"/>
    <property type="match status" value="1"/>
</dbReference>
<keyword evidence="12 15" id="KW-0472">Membrane</keyword>
<protein>
    <submittedName>
        <fullName evidence="18">Penicillin-binding protein 2</fullName>
    </submittedName>
</protein>
<keyword evidence="8" id="KW-0378">Hydrolase</keyword>
<evidence type="ECO:0000256" key="7">
    <source>
        <dbReference type="ARBA" id="ARBA00022692"/>
    </source>
</evidence>
<dbReference type="PANTHER" id="PTHR30627">
    <property type="entry name" value="PEPTIDOGLYCAN D,D-TRANSPEPTIDASE"/>
    <property type="match status" value="1"/>
</dbReference>
<evidence type="ECO:0000256" key="12">
    <source>
        <dbReference type="ARBA" id="ARBA00023136"/>
    </source>
</evidence>
<evidence type="ECO:0000256" key="15">
    <source>
        <dbReference type="SAM" id="Phobius"/>
    </source>
</evidence>
<keyword evidence="5" id="KW-0121">Carboxypeptidase</keyword>
<feature type="compositionally biased region" description="Low complexity" evidence="14">
    <location>
        <begin position="665"/>
        <end position="676"/>
    </location>
</feature>
<evidence type="ECO:0000256" key="9">
    <source>
        <dbReference type="ARBA" id="ARBA00022960"/>
    </source>
</evidence>
<keyword evidence="7 15" id="KW-0812">Transmembrane</keyword>
<dbReference type="GO" id="GO:0006508">
    <property type="term" value="P:proteolysis"/>
    <property type="evidence" value="ECO:0007669"/>
    <property type="project" value="UniProtKB-KW"/>
</dbReference>
<dbReference type="GO" id="GO:0009252">
    <property type="term" value="P:peptidoglycan biosynthetic process"/>
    <property type="evidence" value="ECO:0007669"/>
    <property type="project" value="UniProtKB-KW"/>
</dbReference>
<evidence type="ECO:0000256" key="14">
    <source>
        <dbReference type="SAM" id="MobiDB-lite"/>
    </source>
</evidence>
<evidence type="ECO:0000313" key="19">
    <source>
        <dbReference type="Proteomes" id="UP000078460"/>
    </source>
</evidence>
<keyword evidence="3" id="KW-1003">Cell membrane</keyword>
<keyword evidence="10" id="KW-0573">Peptidoglycan synthesis</keyword>
<dbReference type="Pfam" id="PF03717">
    <property type="entry name" value="PBP_dimer"/>
    <property type="match status" value="1"/>
</dbReference>
<dbReference type="KEGG" id="smy:BJP26_09490"/>
<evidence type="ECO:0000256" key="13">
    <source>
        <dbReference type="ARBA" id="ARBA00023316"/>
    </source>
</evidence>
<keyword evidence="19" id="KW-1185">Reference proteome</keyword>
<keyword evidence="6" id="KW-0645">Protease</keyword>
<sequence>MKRSSRIVTEAMQAYSFSRRAWLLGTAQGAVGVMLAGRMGYLAIAQNEKYNLLAESNRVNLTMIPPRRGWIVDRHGAAIADNRTDFRVDIIPDRLEGGDAGRDRVLARLATLLDLPPDEVERIRIDLKGAAGFQPVQVAENISWDRFAAISLRQPELPGVAPTRGFARNYPAGAAVAHLTGYVGAANAEQYKKTHDPLLVTPGFKLGKDGLEKQLESELRGTPGAKRVEVTARGKVVAELPTRADVPGKTQKLTIDAGLQEYAARRLGTNSGSAVVIDCRTGEMLAMVSMPAYDPNSFSDGISHLEWKMLSDNDHVPLMNKVTQGLYPPGSTVKPMNGLALLAAGVGAHDRVVCSGAMRVGTGVFHCHKRGGHGPLDLKGAIEQSCDIYFYEMIRRVGYDKIAPIARMMGLGQKFDLPLATQRYGTVPDSEWKLRKYKTKWTVADGLNASIGQGYVLANPLQLAVMAARLASGRALQPSLLSHHVHLDAPALPLASEHLAIVRDAMYGVVNQGGTGGAARLLIPGVAIAAKTGTAQVRRITMAERRAGVLKNGQLPFKLRDHALFVCFAPADNPRYAAAVVLEHNGHTVRNLDTPMIGRDIMTWLFDRDRAMKSLADVEPTWGGDIKTRMAAEAAAYRAAQAPQPAANATKTDSTVPSDSDAVEAATDLANATQAAMGPAVANGDVPSDTDSPDDAAGNTQ</sequence>
<evidence type="ECO:0000259" key="17">
    <source>
        <dbReference type="Pfam" id="PF03717"/>
    </source>
</evidence>
<dbReference type="InterPro" id="IPR050515">
    <property type="entry name" value="Beta-lactam/transpept"/>
</dbReference>
<keyword evidence="13" id="KW-0961">Cell wall biogenesis/degradation</keyword>
<dbReference type="EMBL" id="LQCK02000001">
    <property type="protein sequence ID" value="KZB96822.1"/>
    <property type="molecule type" value="Genomic_DNA"/>
</dbReference>
<dbReference type="GO" id="GO:0009002">
    <property type="term" value="F:serine-type D-Ala-D-Ala carboxypeptidase activity"/>
    <property type="evidence" value="ECO:0007669"/>
    <property type="project" value="InterPro"/>
</dbReference>
<evidence type="ECO:0000256" key="3">
    <source>
        <dbReference type="ARBA" id="ARBA00022475"/>
    </source>
</evidence>
<dbReference type="OrthoDB" id="9766847at2"/>
<dbReference type="Gene3D" id="3.90.1310.10">
    <property type="entry name" value="Penicillin-binding protein 2a (Domain 2)"/>
    <property type="match status" value="1"/>
</dbReference>
<evidence type="ECO:0000256" key="4">
    <source>
        <dbReference type="ARBA" id="ARBA00022519"/>
    </source>
</evidence>
<dbReference type="GO" id="GO:0071972">
    <property type="term" value="F:peptidoglycan L,D-transpeptidase activity"/>
    <property type="evidence" value="ECO:0007669"/>
    <property type="project" value="TreeGrafter"/>
</dbReference>
<dbReference type="Gene3D" id="3.30.1390.30">
    <property type="entry name" value="Penicillin-binding protein 2a, domain 3"/>
    <property type="match status" value="1"/>
</dbReference>